<protein>
    <submittedName>
        <fullName evidence="4">Ras guanine nucleotide exchange factor E</fullName>
    </submittedName>
</protein>
<dbReference type="Gene3D" id="1.10.840.10">
    <property type="entry name" value="Ras guanine-nucleotide exchange factors catalytic domain"/>
    <property type="match status" value="1"/>
</dbReference>
<name>A0A151J8Z7_9HYME</name>
<dbReference type="InterPro" id="IPR036964">
    <property type="entry name" value="RASGEF_cat_dom_sf"/>
</dbReference>
<dbReference type="Proteomes" id="UP000078492">
    <property type="component" value="Unassembled WGS sequence"/>
</dbReference>
<organism evidence="4 5">
    <name type="scientific">Trachymyrmex cornetzi</name>
    <dbReference type="NCBI Taxonomy" id="471704"/>
    <lineage>
        <taxon>Eukaryota</taxon>
        <taxon>Metazoa</taxon>
        <taxon>Ecdysozoa</taxon>
        <taxon>Arthropoda</taxon>
        <taxon>Hexapoda</taxon>
        <taxon>Insecta</taxon>
        <taxon>Pterygota</taxon>
        <taxon>Neoptera</taxon>
        <taxon>Endopterygota</taxon>
        <taxon>Hymenoptera</taxon>
        <taxon>Apocrita</taxon>
        <taxon>Aculeata</taxon>
        <taxon>Formicoidea</taxon>
        <taxon>Formicidae</taxon>
        <taxon>Myrmicinae</taxon>
        <taxon>Trachymyrmex</taxon>
    </lineage>
</organism>
<evidence type="ECO:0000256" key="1">
    <source>
        <dbReference type="ARBA" id="ARBA00022658"/>
    </source>
</evidence>
<sequence length="979" mass="113101">MNASRGTRLPDRLRGNRIRKLLLSEYHEFSETILVESSFAETTRNGRGIRQVSLGLTPTRLIVAADILQTNPSFFCPSCIDASIESFELVSVYPLEYVTLSVFRRRRRKTLKARVLTLVTLNNVVSASKWIFTFGLSQTDCPRFIDGRANYYELGGERRRVSWKVWCEQVRRLLAYKANGSSLSETTAASSSSSSALYLLSSEIEIRSNRDARCKRSIFRVWSHYGGAGDYVAPTWTEKNLYLGPCYNELMNGNYTPVPVRFAGASLEDLRYELKDRTPRYIACEKSCHSWPCQTKFDGRARFQRAGGLCNVLFARSRDVCHCDYAASCKKRRNMFFEDDFVEHVENKYGKRQQQYQNEPKGTLAKISRFGFGVSEKCNSELILGPYRGDSGYEDVVDARKLLENGVTIWEDNCRSLKGQRHPRRYGLSSAAHFFHALGPWSVQPGERESVQTLRSPSAVNIRRQPSDPELRLPVSRRQLTASISCTALTPGGSSIIGAVTRGRVILFWTPEYWYRPQAAVAAYRYQLVISYVLHKASYDRELRHHLASLQNFRHGKEKQSKGKFFYRRKNRISSENGNTEVAITEKSSSLLDRMLSINGTRKRDGKTNRNVNIDEGTAQLRRLLRMNLRITMWDLDSTTFATQLTSIDRDLFVRIPTTEIEALIYQRSSRNAPNLGAWIAFSHRIACLTVSEILAIKQLDMRTRIMARFINAADKCLALGNFQSCRSILAGLQAPPIYRLRRSWSYLRTHHASRYATMERLSKIYKSPRCSKYRKVWTVAKHNPPCMPYVGHFLIKVLGLNSLKEIQANFAPFFTKKQLTARIRGTSESLSINNNFNYHNSRDDKNLTESKQSLARRIFTATLTRMKFTARQNVTDETKGDVWTCRQRYLARRFFNRWRVFTLEMKVRLQNKRKLKNVDLRRRRVIDIAAWLTNCQRFALGYNFPLNSFACEYILKARYREDRENFFISLMLEPPRTT</sequence>
<dbReference type="STRING" id="471704.A0A151J8Z7"/>
<dbReference type="GO" id="GO:0005085">
    <property type="term" value="F:guanyl-nucleotide exchange factor activity"/>
    <property type="evidence" value="ECO:0007669"/>
    <property type="project" value="UniProtKB-KW"/>
</dbReference>
<dbReference type="SMART" id="SM00147">
    <property type="entry name" value="RasGEF"/>
    <property type="match status" value="1"/>
</dbReference>
<keyword evidence="5" id="KW-1185">Reference proteome</keyword>
<dbReference type="GO" id="GO:0007265">
    <property type="term" value="P:Ras protein signal transduction"/>
    <property type="evidence" value="ECO:0007669"/>
    <property type="project" value="TreeGrafter"/>
</dbReference>
<dbReference type="InterPro" id="IPR023578">
    <property type="entry name" value="Ras_GEF_dom_sf"/>
</dbReference>
<dbReference type="PROSITE" id="PS50009">
    <property type="entry name" value="RASGEF_CAT"/>
    <property type="match status" value="1"/>
</dbReference>
<evidence type="ECO:0000259" key="3">
    <source>
        <dbReference type="PROSITE" id="PS50009"/>
    </source>
</evidence>
<evidence type="ECO:0000256" key="2">
    <source>
        <dbReference type="PROSITE-ProRule" id="PRU00168"/>
    </source>
</evidence>
<feature type="domain" description="Ras-GEF" evidence="3">
    <location>
        <begin position="637"/>
        <end position="865"/>
    </location>
</feature>
<evidence type="ECO:0000313" key="5">
    <source>
        <dbReference type="Proteomes" id="UP000078492"/>
    </source>
</evidence>
<dbReference type="InterPro" id="IPR001895">
    <property type="entry name" value="RASGEF_cat_dom"/>
</dbReference>
<dbReference type="PANTHER" id="PTHR23113:SF368">
    <property type="entry name" value="CELL DIVISION CONTROL PROTEIN 25"/>
    <property type="match status" value="1"/>
</dbReference>
<dbReference type="InterPro" id="IPR008937">
    <property type="entry name" value="Ras-like_GEF"/>
</dbReference>
<keyword evidence="1 2" id="KW-0344">Guanine-nucleotide releasing factor</keyword>
<dbReference type="EMBL" id="KQ979471">
    <property type="protein sequence ID" value="KYN21419.1"/>
    <property type="molecule type" value="Genomic_DNA"/>
</dbReference>
<proteinExistence type="predicted"/>
<gene>
    <name evidence="4" type="ORF">ALC57_06193</name>
</gene>
<dbReference type="GO" id="GO:0005886">
    <property type="term" value="C:plasma membrane"/>
    <property type="evidence" value="ECO:0007669"/>
    <property type="project" value="TreeGrafter"/>
</dbReference>
<dbReference type="PANTHER" id="PTHR23113">
    <property type="entry name" value="GUANINE NUCLEOTIDE EXCHANGE FACTOR"/>
    <property type="match status" value="1"/>
</dbReference>
<dbReference type="SUPFAM" id="SSF48366">
    <property type="entry name" value="Ras GEF"/>
    <property type="match status" value="1"/>
</dbReference>
<reference evidence="4 5" key="1">
    <citation type="submission" date="2015-09" db="EMBL/GenBank/DDBJ databases">
        <title>Trachymyrmex cornetzi WGS genome.</title>
        <authorList>
            <person name="Nygaard S."/>
            <person name="Hu H."/>
            <person name="Boomsma J."/>
            <person name="Zhang G."/>
        </authorList>
    </citation>
    <scope>NUCLEOTIDE SEQUENCE [LARGE SCALE GENOMIC DNA]</scope>
    <source>
        <strain evidence="4">Tcor2-1</strain>
        <tissue evidence="4">Whole body</tissue>
    </source>
</reference>
<accession>A0A151J8Z7</accession>
<dbReference type="AlphaFoldDB" id="A0A151J8Z7"/>
<dbReference type="Pfam" id="PF00617">
    <property type="entry name" value="RasGEF"/>
    <property type="match status" value="1"/>
</dbReference>
<evidence type="ECO:0000313" key="4">
    <source>
        <dbReference type="EMBL" id="KYN21419.1"/>
    </source>
</evidence>